<evidence type="ECO:0000256" key="1">
    <source>
        <dbReference type="ARBA" id="ARBA00001938"/>
    </source>
</evidence>
<protein>
    <recommendedName>
        <fullName evidence="7">Dihydrolipoamide acetyltransferase component of pyruvate dehydrogenase complex</fullName>
        <ecNumber evidence="7">2.3.1.-</ecNumber>
    </recommendedName>
</protein>
<evidence type="ECO:0000256" key="8">
    <source>
        <dbReference type="SAM" id="MobiDB-lite"/>
    </source>
</evidence>
<evidence type="ECO:0000256" key="2">
    <source>
        <dbReference type="ARBA" id="ARBA00007317"/>
    </source>
</evidence>
<dbReference type="PANTHER" id="PTHR43178">
    <property type="entry name" value="DIHYDROLIPOAMIDE ACETYLTRANSFERASE COMPONENT OF PYRUVATE DEHYDROGENASE COMPLEX"/>
    <property type="match status" value="1"/>
</dbReference>
<dbReference type="Proteomes" id="UP000324209">
    <property type="component" value="Chromosome"/>
</dbReference>
<dbReference type="GO" id="GO:0005737">
    <property type="term" value="C:cytoplasm"/>
    <property type="evidence" value="ECO:0007669"/>
    <property type="project" value="TreeGrafter"/>
</dbReference>
<dbReference type="InterPro" id="IPR050743">
    <property type="entry name" value="2-oxoacid_DH_E2_comp"/>
</dbReference>
<feature type="domain" description="Peripheral subunit-binding (PSBD)" evidence="10">
    <location>
        <begin position="135"/>
        <end position="172"/>
    </location>
</feature>
<dbReference type="Gene3D" id="4.10.320.10">
    <property type="entry name" value="E3-binding domain"/>
    <property type="match status" value="1"/>
</dbReference>
<dbReference type="SUPFAM" id="SSF51230">
    <property type="entry name" value="Single hybrid motif"/>
    <property type="match status" value="1"/>
</dbReference>
<dbReference type="CDD" id="cd06849">
    <property type="entry name" value="lipoyl_domain"/>
    <property type="match status" value="1"/>
</dbReference>
<dbReference type="EMBL" id="CP036150">
    <property type="protein sequence ID" value="QEN09516.1"/>
    <property type="molecule type" value="Genomic_DNA"/>
</dbReference>
<dbReference type="PROSITE" id="PS51826">
    <property type="entry name" value="PSBD"/>
    <property type="match status" value="1"/>
</dbReference>
<evidence type="ECO:0000256" key="6">
    <source>
        <dbReference type="ARBA" id="ARBA00023315"/>
    </source>
</evidence>
<keyword evidence="5 7" id="KW-0450">Lipoyl</keyword>
<evidence type="ECO:0000313" key="12">
    <source>
        <dbReference type="Proteomes" id="UP000324209"/>
    </source>
</evidence>
<dbReference type="OrthoDB" id="9805770at2"/>
<dbReference type="InterPro" id="IPR004167">
    <property type="entry name" value="PSBD"/>
</dbReference>
<feature type="region of interest" description="Disordered" evidence="8">
    <location>
        <begin position="92"/>
        <end position="117"/>
    </location>
</feature>
<evidence type="ECO:0000313" key="11">
    <source>
        <dbReference type="EMBL" id="QEN09516.1"/>
    </source>
</evidence>
<dbReference type="InterPro" id="IPR001078">
    <property type="entry name" value="2-oxoacid_DH_actylTfrase"/>
</dbReference>
<dbReference type="Gene3D" id="3.30.559.10">
    <property type="entry name" value="Chloramphenicol acetyltransferase-like domain"/>
    <property type="match status" value="1"/>
</dbReference>
<dbReference type="PROSITE" id="PS50968">
    <property type="entry name" value="BIOTINYL_LIPOYL"/>
    <property type="match status" value="1"/>
</dbReference>
<reference evidence="11 12" key="1">
    <citation type="submission" date="2019-02" db="EMBL/GenBank/DDBJ databases">
        <title>Complete Genome Sequence and Methylome Analysis of free living Spirochaetas.</title>
        <authorList>
            <person name="Fomenkov A."/>
            <person name="Dubinina G."/>
            <person name="Leshcheva N."/>
            <person name="Mikheeva N."/>
            <person name="Grabovich M."/>
            <person name="Vincze T."/>
            <person name="Roberts R.J."/>
        </authorList>
    </citation>
    <scope>NUCLEOTIDE SEQUENCE [LARGE SCALE GENOMIC DNA]</scope>
    <source>
        <strain evidence="11 12">K2</strain>
    </source>
</reference>
<evidence type="ECO:0000256" key="5">
    <source>
        <dbReference type="ARBA" id="ARBA00022823"/>
    </source>
</evidence>
<comment type="similarity">
    <text evidence="2 7">Belongs to the 2-oxoacid dehydrogenase family.</text>
</comment>
<dbReference type="SUPFAM" id="SSF47005">
    <property type="entry name" value="Peripheral subunit-binding domain of 2-oxo acid dehydrogenase complex"/>
    <property type="match status" value="1"/>
</dbReference>
<dbReference type="InterPro" id="IPR000089">
    <property type="entry name" value="Biotin_lipoyl"/>
</dbReference>
<dbReference type="InterPro" id="IPR023213">
    <property type="entry name" value="CAT-like_dom_sf"/>
</dbReference>
<evidence type="ECO:0000256" key="4">
    <source>
        <dbReference type="ARBA" id="ARBA00022679"/>
    </source>
</evidence>
<name>A0A5C1QSE7_9SPIO</name>
<feature type="compositionally biased region" description="Low complexity" evidence="8">
    <location>
        <begin position="96"/>
        <end position="117"/>
    </location>
</feature>
<evidence type="ECO:0000259" key="9">
    <source>
        <dbReference type="PROSITE" id="PS50968"/>
    </source>
</evidence>
<dbReference type="Pfam" id="PF00364">
    <property type="entry name" value="Biotin_lipoyl"/>
    <property type="match status" value="1"/>
</dbReference>
<sequence>MAEIVVMPKAGNSVESCIILEWSKQEGDAVQTGDILCEAETDKTTVSVESTASGTVLKHLYKVDDDVPVMLPLAIVGEPGEDITSLLAEVGNASGEAPSTEVAEETSATSSAPAAAETALPAQAVQADLGSPSGFASPRARNLAAAKAVALDKIKGTGPEGRIVERDVLAVLDGMAPLTPSAMEELIRTGKTAPTRGTGLGGRVLKSDLMDAPVSTSTSPVAASAVQFPGAVEEIKVKGVRKVTASRMLESLSQTAQLTMNTSANASRILAMRKRLKESPEEMGLQGVTINDLVMLVTARTLKDFPEMNAHFLGDTIKQFKSVHLGCAVDTPRGLMVPVVQFADTLSLKSMGIETKRLFGKCLDGQADTDDLSGGTFTITNLGAMGIESFTPVLNKPEVGILGVCTIQPKPVMKGSDVEFIPHMGLSLTFDHQATDGAPAGRFLKALVANLENIDLVLAL</sequence>
<feature type="domain" description="Lipoyl-binding" evidence="9">
    <location>
        <begin position="2"/>
        <end position="77"/>
    </location>
</feature>
<gene>
    <name evidence="11" type="ORF">EXM22_16570</name>
</gene>
<comment type="subunit">
    <text evidence="3">Forms a 24-polypeptide structural core with octahedral symmetry.</text>
</comment>
<dbReference type="InterPro" id="IPR003016">
    <property type="entry name" value="2-oxoA_DH_lipoyl-BS"/>
</dbReference>
<comment type="cofactor">
    <cofactor evidence="1 7">
        <name>(R)-lipoate</name>
        <dbReference type="ChEBI" id="CHEBI:83088"/>
    </cofactor>
</comment>
<keyword evidence="4 7" id="KW-0808">Transferase</keyword>
<evidence type="ECO:0000259" key="10">
    <source>
        <dbReference type="PROSITE" id="PS51826"/>
    </source>
</evidence>
<dbReference type="Pfam" id="PF02817">
    <property type="entry name" value="E3_binding"/>
    <property type="match status" value="1"/>
</dbReference>
<dbReference type="GO" id="GO:0031405">
    <property type="term" value="F:lipoic acid binding"/>
    <property type="evidence" value="ECO:0007669"/>
    <property type="project" value="TreeGrafter"/>
</dbReference>
<keyword evidence="6 7" id="KW-0012">Acyltransferase</keyword>
<dbReference type="InterPro" id="IPR011053">
    <property type="entry name" value="Single_hybrid_motif"/>
</dbReference>
<dbReference type="RefSeq" id="WP_149487590.1">
    <property type="nucleotide sequence ID" value="NZ_CP036150.1"/>
</dbReference>
<dbReference type="EC" id="2.3.1.-" evidence="7"/>
<dbReference type="GO" id="GO:0016407">
    <property type="term" value="F:acetyltransferase activity"/>
    <property type="evidence" value="ECO:0007669"/>
    <property type="project" value="TreeGrafter"/>
</dbReference>
<dbReference type="Pfam" id="PF00198">
    <property type="entry name" value="2-oxoacid_dh"/>
    <property type="match status" value="1"/>
</dbReference>
<keyword evidence="12" id="KW-1185">Reference proteome</keyword>
<evidence type="ECO:0000256" key="3">
    <source>
        <dbReference type="ARBA" id="ARBA00011484"/>
    </source>
</evidence>
<evidence type="ECO:0000256" key="7">
    <source>
        <dbReference type="RuleBase" id="RU003423"/>
    </source>
</evidence>
<proteinExistence type="inferred from homology"/>
<dbReference type="PANTHER" id="PTHR43178:SF5">
    <property type="entry name" value="LIPOAMIDE ACYLTRANSFERASE COMPONENT OF BRANCHED-CHAIN ALPHA-KETO ACID DEHYDROGENASE COMPLEX, MITOCHONDRIAL"/>
    <property type="match status" value="1"/>
</dbReference>
<dbReference type="PROSITE" id="PS00189">
    <property type="entry name" value="LIPOYL"/>
    <property type="match status" value="1"/>
</dbReference>
<dbReference type="InterPro" id="IPR036625">
    <property type="entry name" value="E3-bd_dom_sf"/>
</dbReference>
<dbReference type="SUPFAM" id="SSF52777">
    <property type="entry name" value="CoA-dependent acyltransferases"/>
    <property type="match status" value="1"/>
</dbReference>
<dbReference type="KEGG" id="ock:EXM22_16570"/>
<dbReference type="Gene3D" id="2.40.50.100">
    <property type="match status" value="1"/>
</dbReference>
<dbReference type="AlphaFoldDB" id="A0A5C1QSE7"/>
<organism evidence="11 12">
    <name type="scientific">Oceanispirochaeta crateris</name>
    <dbReference type="NCBI Taxonomy" id="2518645"/>
    <lineage>
        <taxon>Bacteria</taxon>
        <taxon>Pseudomonadati</taxon>
        <taxon>Spirochaetota</taxon>
        <taxon>Spirochaetia</taxon>
        <taxon>Spirochaetales</taxon>
        <taxon>Spirochaetaceae</taxon>
        <taxon>Oceanispirochaeta</taxon>
    </lineage>
</organism>
<accession>A0A5C1QSE7</accession>